<reference evidence="1" key="1">
    <citation type="submission" date="2022-01" db="EMBL/GenBank/DDBJ databases">
        <title>Genome Sequence Resource for Two Populations of Ditylenchus destructor, the Migratory Endoparasitic Phytonematode.</title>
        <authorList>
            <person name="Zhang H."/>
            <person name="Lin R."/>
            <person name="Xie B."/>
        </authorList>
    </citation>
    <scope>NUCLEOTIDE SEQUENCE</scope>
    <source>
        <strain evidence="1">BazhouSP</strain>
    </source>
</reference>
<proteinExistence type="predicted"/>
<dbReference type="Proteomes" id="UP001201812">
    <property type="component" value="Unassembled WGS sequence"/>
</dbReference>
<evidence type="ECO:0000313" key="1">
    <source>
        <dbReference type="EMBL" id="KAI1702150.1"/>
    </source>
</evidence>
<gene>
    <name evidence="1" type="ORF">DdX_15665</name>
</gene>
<comment type="caution">
    <text evidence="1">The sequence shown here is derived from an EMBL/GenBank/DDBJ whole genome shotgun (WGS) entry which is preliminary data.</text>
</comment>
<dbReference type="EMBL" id="JAKKPZ010000104">
    <property type="protein sequence ID" value="KAI1702150.1"/>
    <property type="molecule type" value="Genomic_DNA"/>
</dbReference>
<protein>
    <submittedName>
        <fullName evidence="1">Uncharacterized protein</fullName>
    </submittedName>
</protein>
<sequence>MISEVNQLSNQQRRLVVASPPTATLTLSGGCSYGEMHSWRDTNFLGNESKAVGLSRMNWRMGRCEKRSKF</sequence>
<accession>A0AAD4R0T3</accession>
<name>A0AAD4R0T3_9BILA</name>
<evidence type="ECO:0000313" key="2">
    <source>
        <dbReference type="Proteomes" id="UP001201812"/>
    </source>
</evidence>
<keyword evidence="2" id="KW-1185">Reference proteome</keyword>
<organism evidence="1 2">
    <name type="scientific">Ditylenchus destructor</name>
    <dbReference type="NCBI Taxonomy" id="166010"/>
    <lineage>
        <taxon>Eukaryota</taxon>
        <taxon>Metazoa</taxon>
        <taxon>Ecdysozoa</taxon>
        <taxon>Nematoda</taxon>
        <taxon>Chromadorea</taxon>
        <taxon>Rhabditida</taxon>
        <taxon>Tylenchina</taxon>
        <taxon>Tylenchomorpha</taxon>
        <taxon>Sphaerularioidea</taxon>
        <taxon>Anguinidae</taxon>
        <taxon>Anguininae</taxon>
        <taxon>Ditylenchus</taxon>
    </lineage>
</organism>
<dbReference type="AlphaFoldDB" id="A0AAD4R0T3"/>